<dbReference type="AlphaFoldDB" id="A0A650CHV2"/>
<evidence type="ECO:0000313" key="3">
    <source>
        <dbReference type="Proteomes" id="UP000427373"/>
    </source>
</evidence>
<sequence>MSFQRVEVRKDGIGFCYQGSWIVVNVSQDEIRIAEEISYEVAIGSQLGKIQIVIKNGKAYVESPLGRHELANSSEIISMLKKINEEVVKSKNAELYEKLSKLLS</sequence>
<dbReference type="EMBL" id="JACHFY010000005">
    <property type="protein sequence ID" value="MBB5253592.1"/>
    <property type="molecule type" value="Genomic_DNA"/>
</dbReference>
<dbReference type="OrthoDB" id="42404at2157"/>
<dbReference type="KEGG" id="soh:D1869_09430"/>
<reference evidence="1 4" key="2">
    <citation type="submission" date="2020-08" db="EMBL/GenBank/DDBJ databases">
        <title>Genomic Encyclopedia of Type Strains, Phase IV (KMG-IV): sequencing the most valuable type-strain genomes for metagenomic binning, comparative biology and taxonomic classification.</title>
        <authorList>
            <person name="Goeker M."/>
        </authorList>
    </citation>
    <scope>NUCLEOTIDE SEQUENCE [LARGE SCALE GENOMIC DNA]</scope>
    <source>
        <strain evidence="1 4">DSM 12421</strain>
    </source>
</reference>
<accession>A0A650CHV2</accession>
<evidence type="ECO:0000313" key="2">
    <source>
        <dbReference type="EMBL" id="QGR17390.1"/>
    </source>
</evidence>
<protein>
    <submittedName>
        <fullName evidence="2">Uncharacterized protein</fullName>
    </submittedName>
</protein>
<evidence type="ECO:0000313" key="1">
    <source>
        <dbReference type="EMBL" id="MBB5253592.1"/>
    </source>
</evidence>
<organism evidence="2 3">
    <name type="scientific">Sulfurisphaera ohwakuensis</name>
    <dbReference type="NCBI Taxonomy" id="69656"/>
    <lineage>
        <taxon>Archaea</taxon>
        <taxon>Thermoproteota</taxon>
        <taxon>Thermoprotei</taxon>
        <taxon>Sulfolobales</taxon>
        <taxon>Sulfolobaceae</taxon>
        <taxon>Sulfurisphaera</taxon>
    </lineage>
</organism>
<reference evidence="2 3" key="1">
    <citation type="submission" date="2019-10" db="EMBL/GenBank/DDBJ databases">
        <title>Genome Sequences from Six Type Strain Members of the Archaeal Family Sulfolobaceae: Acidianus ambivalens, Acidianus infernus, Metallosphaera prunae, Stygiolobus azoricus, Sulfolobus metallicus, and Sulfurisphaera ohwakuensis.</title>
        <authorList>
            <person name="Counts J.A."/>
            <person name="Kelly R.M."/>
        </authorList>
    </citation>
    <scope>NUCLEOTIDE SEQUENCE [LARGE SCALE GENOMIC DNA]</scope>
    <source>
        <strain evidence="2 3">TA-1</strain>
    </source>
</reference>
<evidence type="ECO:0000313" key="4">
    <source>
        <dbReference type="Proteomes" id="UP000582213"/>
    </source>
</evidence>
<keyword evidence="3" id="KW-1185">Reference proteome</keyword>
<dbReference type="RefSeq" id="WP_156014873.1">
    <property type="nucleotide sequence ID" value="NZ_CP045484.1"/>
</dbReference>
<dbReference type="Proteomes" id="UP000582213">
    <property type="component" value="Unassembled WGS sequence"/>
</dbReference>
<dbReference type="GeneID" id="42801463"/>
<proteinExistence type="predicted"/>
<dbReference type="EMBL" id="CP045484">
    <property type="protein sequence ID" value="QGR17390.1"/>
    <property type="molecule type" value="Genomic_DNA"/>
</dbReference>
<gene>
    <name evidence="2" type="ORF">D1869_09430</name>
    <name evidence="1" type="ORF">HNQ62_001361</name>
</gene>
<dbReference type="Proteomes" id="UP000427373">
    <property type="component" value="Chromosome"/>
</dbReference>
<name>A0A650CHV2_SULOH</name>